<evidence type="ECO:0000313" key="3">
    <source>
        <dbReference type="EMBL" id="MBF9132416.1"/>
    </source>
</evidence>
<protein>
    <submittedName>
        <fullName evidence="3">Class I SAM-dependent methyltransferase</fullName>
    </submittedName>
</protein>
<keyword evidence="3" id="KW-0489">Methyltransferase</keyword>
<dbReference type="GO" id="GO:0008168">
    <property type="term" value="F:methyltransferase activity"/>
    <property type="evidence" value="ECO:0007669"/>
    <property type="project" value="UniProtKB-KW"/>
</dbReference>
<name>A0ABS0H1T6_9ACTN</name>
<proteinExistence type="predicted"/>
<gene>
    <name evidence="3" type="ORF">I0C86_26210</name>
</gene>
<dbReference type="PANTHER" id="PTHR43861">
    <property type="entry name" value="TRANS-ACONITATE 2-METHYLTRANSFERASE-RELATED"/>
    <property type="match status" value="1"/>
</dbReference>
<organism evidence="3 4">
    <name type="scientific">Plantactinospora alkalitolerans</name>
    <dbReference type="NCBI Taxonomy" id="2789879"/>
    <lineage>
        <taxon>Bacteria</taxon>
        <taxon>Bacillati</taxon>
        <taxon>Actinomycetota</taxon>
        <taxon>Actinomycetes</taxon>
        <taxon>Micromonosporales</taxon>
        <taxon>Micromonosporaceae</taxon>
        <taxon>Plantactinospora</taxon>
    </lineage>
</organism>
<dbReference type="GO" id="GO:0032259">
    <property type="term" value="P:methylation"/>
    <property type="evidence" value="ECO:0007669"/>
    <property type="project" value="UniProtKB-KW"/>
</dbReference>
<reference evidence="3 4" key="1">
    <citation type="submission" date="2020-11" db="EMBL/GenBank/DDBJ databases">
        <title>A novel isolate from a Black sea contaminated sediment with potential to produce alkanes: Plantactinospora alkalitolerans sp. nov.</title>
        <authorList>
            <person name="Carro L."/>
            <person name="Veyisoglu A."/>
            <person name="Guven K."/>
            <person name="Schumann P."/>
            <person name="Klenk H.-P."/>
            <person name="Sahin N."/>
        </authorList>
    </citation>
    <scope>NUCLEOTIDE SEQUENCE [LARGE SCALE GENOMIC DNA]</scope>
    <source>
        <strain evidence="3 4">S1510</strain>
    </source>
</reference>
<sequence>MVACDDLAELLDEQAGFYRAVAAEYDDHALPLPGGDELSEALDAFRPTGSVLELACGPGTWTGQLLRHATDVTAVDASAEMLGIASARVGKQRVRFVLADLFGWRPDRRYDVVFFGFWLSHVPPERFASFWSLVADCLQPNGRVFFVDDGYRPVEELIEGEDSPVVQRRLIDGTAYRIVKVPYQPEDLEQQLDRMGWRSEVHSTSGPFYWGAGDRACPRQAP</sequence>
<evidence type="ECO:0000313" key="4">
    <source>
        <dbReference type="Proteomes" id="UP000638560"/>
    </source>
</evidence>
<dbReference type="InterPro" id="IPR029063">
    <property type="entry name" value="SAM-dependent_MTases_sf"/>
</dbReference>
<dbReference type="SUPFAM" id="SSF53335">
    <property type="entry name" value="S-adenosyl-L-methionine-dependent methyltransferases"/>
    <property type="match status" value="1"/>
</dbReference>
<feature type="domain" description="Methyltransferase" evidence="2">
    <location>
        <begin position="51"/>
        <end position="142"/>
    </location>
</feature>
<evidence type="ECO:0000259" key="2">
    <source>
        <dbReference type="Pfam" id="PF13649"/>
    </source>
</evidence>
<dbReference type="EMBL" id="JADPUN010000231">
    <property type="protein sequence ID" value="MBF9132416.1"/>
    <property type="molecule type" value="Genomic_DNA"/>
</dbReference>
<dbReference type="Proteomes" id="UP000638560">
    <property type="component" value="Unassembled WGS sequence"/>
</dbReference>
<dbReference type="Gene3D" id="3.40.50.150">
    <property type="entry name" value="Vaccinia Virus protein VP39"/>
    <property type="match status" value="1"/>
</dbReference>
<dbReference type="CDD" id="cd02440">
    <property type="entry name" value="AdoMet_MTases"/>
    <property type="match status" value="1"/>
</dbReference>
<accession>A0ABS0H1T6</accession>
<dbReference type="Pfam" id="PF13649">
    <property type="entry name" value="Methyltransf_25"/>
    <property type="match status" value="1"/>
</dbReference>
<keyword evidence="1" id="KW-0808">Transferase</keyword>
<evidence type="ECO:0000256" key="1">
    <source>
        <dbReference type="ARBA" id="ARBA00022679"/>
    </source>
</evidence>
<dbReference type="InterPro" id="IPR041698">
    <property type="entry name" value="Methyltransf_25"/>
</dbReference>
<keyword evidence="4" id="KW-1185">Reference proteome</keyword>
<comment type="caution">
    <text evidence="3">The sequence shown here is derived from an EMBL/GenBank/DDBJ whole genome shotgun (WGS) entry which is preliminary data.</text>
</comment>